<organism evidence="2 3">
    <name type="scientific">Stylosanthes scabra</name>
    <dbReference type="NCBI Taxonomy" id="79078"/>
    <lineage>
        <taxon>Eukaryota</taxon>
        <taxon>Viridiplantae</taxon>
        <taxon>Streptophyta</taxon>
        <taxon>Embryophyta</taxon>
        <taxon>Tracheophyta</taxon>
        <taxon>Spermatophyta</taxon>
        <taxon>Magnoliopsida</taxon>
        <taxon>eudicotyledons</taxon>
        <taxon>Gunneridae</taxon>
        <taxon>Pentapetalae</taxon>
        <taxon>rosids</taxon>
        <taxon>fabids</taxon>
        <taxon>Fabales</taxon>
        <taxon>Fabaceae</taxon>
        <taxon>Papilionoideae</taxon>
        <taxon>50 kb inversion clade</taxon>
        <taxon>dalbergioids sensu lato</taxon>
        <taxon>Dalbergieae</taxon>
        <taxon>Pterocarpus clade</taxon>
        <taxon>Stylosanthes</taxon>
    </lineage>
</organism>
<gene>
    <name evidence="2" type="ORF">PIB30_072453</name>
</gene>
<evidence type="ECO:0000256" key="1">
    <source>
        <dbReference type="SAM" id="MobiDB-lite"/>
    </source>
</evidence>
<keyword evidence="3" id="KW-1185">Reference proteome</keyword>
<comment type="caution">
    <text evidence="2">The sequence shown here is derived from an EMBL/GenBank/DDBJ whole genome shotgun (WGS) entry which is preliminary data.</text>
</comment>
<evidence type="ECO:0000313" key="3">
    <source>
        <dbReference type="Proteomes" id="UP001341840"/>
    </source>
</evidence>
<feature type="region of interest" description="Disordered" evidence="1">
    <location>
        <begin position="21"/>
        <end position="42"/>
    </location>
</feature>
<dbReference type="EMBL" id="JASCZI010242514">
    <property type="protein sequence ID" value="MED6211301.1"/>
    <property type="molecule type" value="Genomic_DNA"/>
</dbReference>
<reference evidence="2 3" key="1">
    <citation type="journal article" date="2023" name="Plants (Basel)">
        <title>Bridging the Gap: Combining Genomics and Transcriptomics Approaches to Understand Stylosanthes scabra, an Orphan Legume from the Brazilian Caatinga.</title>
        <authorList>
            <person name="Ferreira-Neto J.R.C."/>
            <person name="da Silva M.D."/>
            <person name="Binneck E."/>
            <person name="de Melo N.F."/>
            <person name="da Silva R.H."/>
            <person name="de Melo A.L.T.M."/>
            <person name="Pandolfi V."/>
            <person name="Bustamante F.O."/>
            <person name="Brasileiro-Vidal A.C."/>
            <person name="Benko-Iseppon A.M."/>
        </authorList>
    </citation>
    <scope>NUCLEOTIDE SEQUENCE [LARGE SCALE GENOMIC DNA]</scope>
    <source>
        <tissue evidence="2">Leaves</tissue>
    </source>
</reference>
<accession>A0ABU6YPF0</accession>
<evidence type="ECO:0008006" key="4">
    <source>
        <dbReference type="Google" id="ProtNLM"/>
    </source>
</evidence>
<sequence>MEVAAGSSKKHGDFLIAIQKIDTELKTPPPGSKSSNNWREPPTHMVKINVDSTIINDKEVGIGVIARDYQGQILMASTWRKALSLEVHEAELLVTFWAWSRPGIVVF</sequence>
<protein>
    <recommendedName>
        <fullName evidence="4">RNase H type-1 domain-containing protein</fullName>
    </recommendedName>
</protein>
<proteinExistence type="predicted"/>
<name>A0ABU6YPF0_9FABA</name>
<evidence type="ECO:0000313" key="2">
    <source>
        <dbReference type="EMBL" id="MED6211301.1"/>
    </source>
</evidence>
<dbReference type="Proteomes" id="UP001341840">
    <property type="component" value="Unassembled WGS sequence"/>
</dbReference>